<organism evidence="2 3">
    <name type="scientific">Halolactibacillus miurensis</name>
    <dbReference type="NCBI Taxonomy" id="306541"/>
    <lineage>
        <taxon>Bacteria</taxon>
        <taxon>Bacillati</taxon>
        <taxon>Bacillota</taxon>
        <taxon>Bacilli</taxon>
        <taxon>Bacillales</taxon>
        <taxon>Bacillaceae</taxon>
        <taxon>Halolactibacillus</taxon>
    </lineage>
</organism>
<proteinExistence type="predicted"/>
<feature type="transmembrane region" description="Helical" evidence="1">
    <location>
        <begin position="6"/>
        <end position="30"/>
    </location>
</feature>
<keyword evidence="1" id="KW-1133">Transmembrane helix</keyword>
<protein>
    <submittedName>
        <fullName evidence="2">Uncharacterized protein</fullName>
    </submittedName>
</protein>
<keyword evidence="1" id="KW-0812">Transmembrane</keyword>
<dbReference type="STRING" id="306541.SAMN05421668_12240"/>
<evidence type="ECO:0000313" key="3">
    <source>
        <dbReference type="Proteomes" id="UP000199139"/>
    </source>
</evidence>
<dbReference type="Proteomes" id="UP000199139">
    <property type="component" value="Unassembled WGS sequence"/>
</dbReference>
<name>A0A1I6U6Q5_9BACI</name>
<feature type="transmembrane region" description="Helical" evidence="1">
    <location>
        <begin position="50"/>
        <end position="69"/>
    </location>
</feature>
<evidence type="ECO:0000256" key="1">
    <source>
        <dbReference type="SAM" id="Phobius"/>
    </source>
</evidence>
<evidence type="ECO:0000313" key="2">
    <source>
        <dbReference type="EMBL" id="SFS97095.1"/>
    </source>
</evidence>
<dbReference type="RefSeq" id="WP_062322565.1">
    <property type="nucleotide sequence ID" value="NZ_BJWJ01000023.1"/>
</dbReference>
<accession>A0A1I6U6Q5</accession>
<gene>
    <name evidence="2" type="ORF">SAMN05421668_12240</name>
</gene>
<dbReference type="EMBL" id="FPAI01000022">
    <property type="protein sequence ID" value="SFS97095.1"/>
    <property type="molecule type" value="Genomic_DNA"/>
</dbReference>
<sequence>MRETLLFMVSVTVQVMNSIYIMRVGADLVLMKRLQRAKVDRSFLPSEKTVVYQIIGYVGLWGIFTWHYFFNTPFLDSSTRLIAFQTNATFLIAHIAWDFFMTRKEPVESVPNSFTQVDCIKSWREKIANSTAWTLLTSLLIMLIY</sequence>
<keyword evidence="1" id="KW-0472">Membrane</keyword>
<reference evidence="2 3" key="1">
    <citation type="submission" date="2016-10" db="EMBL/GenBank/DDBJ databases">
        <authorList>
            <person name="de Groot N.N."/>
        </authorList>
    </citation>
    <scope>NUCLEOTIDE SEQUENCE [LARGE SCALE GENOMIC DNA]</scope>
    <source>
        <strain evidence="2 3">DSM 17074</strain>
    </source>
</reference>
<dbReference type="AlphaFoldDB" id="A0A1I6U6Q5"/>